<keyword evidence="1" id="KW-0067">ATP-binding</keyword>
<evidence type="ECO:0000256" key="2">
    <source>
        <dbReference type="PIRSR" id="PIRSR640198-1"/>
    </source>
</evidence>
<reference evidence="5 9" key="1">
    <citation type="submission" date="2015-07" db="EMBL/GenBank/DDBJ databases">
        <title>Comparative genome sequencing reveals within-host evolution of Neisseria meningitidis during.</title>
        <authorList>
            <person name="Klughammer J."/>
            <person name="Dittrich M."/>
            <person name="Mueller T."/>
            <person name="Blom J."/>
            <person name="Goesmann A."/>
            <person name="Vogel U."/>
            <person name="Frosch M."/>
            <person name="Bock C."/>
            <person name="Schoen C."/>
        </authorList>
    </citation>
    <scope>NUCLEOTIDE SEQUENCE [LARGE SCALE GENOMIC DNA]</scope>
    <source>
        <strain evidence="5 9">DE8555</strain>
    </source>
</reference>
<dbReference type="OMA" id="SQNWIGP"/>
<dbReference type="EMBL" id="FEVP01000031">
    <property type="protein sequence ID" value="CWQ08738.1"/>
    <property type="molecule type" value="Genomic_DNA"/>
</dbReference>
<feature type="binding site" evidence="1">
    <location>
        <position position="70"/>
    </location>
    <ligand>
        <name>ATP</name>
        <dbReference type="ChEBI" id="CHEBI:30616"/>
    </ligand>
</feature>
<dbReference type="Proteomes" id="UP000072443">
    <property type="component" value="Unassembled WGS sequence"/>
</dbReference>
<gene>
    <name evidence="7" type="ORF">CNQ34_09500</name>
    <name evidence="5" type="ORF">DE8555_1319</name>
    <name evidence="6" type="ORF">ERS514591_01862</name>
</gene>
<dbReference type="Pfam" id="PF13784">
    <property type="entry name" value="Fic_N"/>
    <property type="match status" value="1"/>
</dbReference>
<reference evidence="6 8" key="2">
    <citation type="submission" date="2016-02" db="EMBL/GenBank/DDBJ databases">
        <authorList>
            <consortium name="Pathogen Informatics"/>
        </authorList>
    </citation>
    <scope>NUCLEOTIDE SEQUENCE [LARGE SCALE GENOMIC DNA]</scope>
    <source>
        <strain evidence="6 8">2842STDY5881269</strain>
    </source>
</reference>
<reference evidence="7" key="4">
    <citation type="submission" date="2017-09" db="EMBL/GenBank/DDBJ databases">
        <authorList>
            <person name="Kretz C."/>
            <person name="Retchless A."/>
            <person name="Wang X."/>
        </authorList>
    </citation>
    <scope>NUCLEOTIDE SEQUENCE</scope>
    <source>
        <strain evidence="7">M26503</strain>
    </source>
</reference>
<feature type="active site" evidence="2">
    <location>
        <position position="197"/>
    </location>
</feature>
<feature type="binding site" evidence="1">
    <location>
        <position position="239"/>
    </location>
    <ligand>
        <name>ATP</name>
        <dbReference type="ChEBI" id="CHEBI:30616"/>
    </ligand>
</feature>
<feature type="binding site" evidence="1">
    <location>
        <position position="197"/>
    </location>
    <ligand>
        <name>ATP</name>
        <dbReference type="ChEBI" id="CHEBI:30616"/>
    </ligand>
</feature>
<dbReference type="Pfam" id="PF21248">
    <property type="entry name" value="SoFic-like_C"/>
    <property type="match status" value="1"/>
</dbReference>
<feature type="domain" description="Fido" evidence="4">
    <location>
        <begin position="111"/>
        <end position="261"/>
    </location>
</feature>
<dbReference type="RefSeq" id="WP_002220782.1">
    <property type="nucleotide sequence ID" value="NZ_CP007667.1"/>
</dbReference>
<evidence type="ECO:0000313" key="7">
    <source>
        <dbReference type="EMBL" id="PBJ88047.1"/>
    </source>
</evidence>
<evidence type="ECO:0000256" key="1">
    <source>
        <dbReference type="PIRSR" id="PIRSR038925-1"/>
    </source>
</evidence>
<dbReference type="InterPro" id="IPR036597">
    <property type="entry name" value="Fido-like_dom_sf"/>
</dbReference>
<dbReference type="NCBIfam" id="NF046030">
    <property type="entry name" value="ProtAdlyltaseSoFic"/>
    <property type="match status" value="1"/>
</dbReference>
<dbReference type="InterPro" id="IPR040198">
    <property type="entry name" value="Fido_containing"/>
</dbReference>
<feature type="binding site" evidence="3">
    <location>
        <begin position="201"/>
        <end position="208"/>
    </location>
    <ligand>
        <name>ATP</name>
        <dbReference type="ChEBI" id="CHEBI:30616"/>
    </ligand>
</feature>
<dbReference type="PANTHER" id="PTHR13504">
    <property type="entry name" value="FIDO DOMAIN-CONTAINING PROTEIN DDB_G0283145"/>
    <property type="match status" value="1"/>
</dbReference>
<evidence type="ECO:0000259" key="4">
    <source>
        <dbReference type="PROSITE" id="PS51459"/>
    </source>
</evidence>
<dbReference type="SUPFAM" id="SSF140931">
    <property type="entry name" value="Fic-like"/>
    <property type="match status" value="1"/>
</dbReference>
<dbReference type="InterPro" id="IPR025758">
    <property type="entry name" value="Fic/DOC_N"/>
</dbReference>
<dbReference type="AlphaFoldDB" id="A0AAC9CSZ4"/>
<dbReference type="InterPro" id="IPR026287">
    <property type="entry name" value="SoFic-like"/>
</dbReference>
<dbReference type="PIRSF" id="PIRSF038925">
    <property type="entry name" value="AMP-prot_trans"/>
    <property type="match status" value="1"/>
</dbReference>
<evidence type="ECO:0000313" key="5">
    <source>
        <dbReference type="EMBL" id="ANW91863.1"/>
    </source>
</evidence>
<dbReference type="PROSITE" id="PS51459">
    <property type="entry name" value="FIDO"/>
    <property type="match status" value="1"/>
</dbReference>
<dbReference type="Gene3D" id="1.10.3290.10">
    <property type="entry name" value="Fido-like domain"/>
    <property type="match status" value="1"/>
</dbReference>
<evidence type="ECO:0000313" key="10">
    <source>
        <dbReference type="Proteomes" id="UP000217930"/>
    </source>
</evidence>
<feature type="binding site" evidence="3">
    <location>
        <begin position="239"/>
        <end position="240"/>
    </location>
    <ligand>
        <name>ATP</name>
        <dbReference type="ChEBI" id="CHEBI:30616"/>
    </ligand>
</feature>
<dbReference type="EMBL" id="NTLY01000002">
    <property type="protein sequence ID" value="PBJ88047.1"/>
    <property type="molecule type" value="Genomic_DNA"/>
</dbReference>
<dbReference type="GO" id="GO:0005524">
    <property type="term" value="F:ATP binding"/>
    <property type="evidence" value="ECO:0007669"/>
    <property type="project" value="UniProtKB-KW"/>
</dbReference>
<evidence type="ECO:0000313" key="8">
    <source>
        <dbReference type="Proteomes" id="UP000072443"/>
    </source>
</evidence>
<name>A0AAC9CSZ4_NEIME</name>
<protein>
    <submittedName>
        <fullName evidence="6">Fic family protein</fullName>
    </submittedName>
</protein>
<proteinExistence type="predicted"/>
<dbReference type="InterPro" id="IPR048770">
    <property type="entry name" value="SoFic-like_C"/>
</dbReference>
<evidence type="ECO:0000313" key="9">
    <source>
        <dbReference type="Proteomes" id="UP000092966"/>
    </source>
</evidence>
<keyword evidence="1" id="KW-0547">Nucleotide-binding</keyword>
<dbReference type="Pfam" id="PF02661">
    <property type="entry name" value="Fic"/>
    <property type="match status" value="1"/>
</dbReference>
<sequence>MSNWKPDIPYNDLPPLPPKQDIESKTILKRCITARASLARLKQAAELIPNQAMLINTLPVMEARASSEIENIVTTTDKLFQSLQMDTERQDPATKEALQYRTALFAGYESLTSRPLCTQTAIMVCNAIKHPYEMAIRKTGGTALKGGNSGNVVYTPPEGEETIRGKLANWERFIHESGDLDPLIIMAAAHYQFEAIHPFTDGNGRTGRILNSLLLIEKGLLDLPILYLSRYIIENRADYYRLLLGVTERQDWESWIIYILDGVADTADWTVAKIDAIRRLFEQTRQHIRTHAQGIYTHELVNLLFEQPYTRIANLEAAGIAKRQTASKYLKELSDIGVLQEIAIGRDKLFIHPRLMELLRGEGNSFTSFQSLVKA</sequence>
<dbReference type="Proteomes" id="UP000217930">
    <property type="component" value="Unassembled WGS sequence"/>
</dbReference>
<dbReference type="Proteomes" id="UP000092966">
    <property type="component" value="Chromosome"/>
</dbReference>
<reference evidence="7 10" key="3">
    <citation type="journal article" date="2017" name="Clin. Infect. Dis.">
        <title>Increased Risk for Meningococcal Disease among Men who have Sex with Men in the United States, 2012-2015.</title>
        <authorList>
            <person name="Folaranmi T.A."/>
            <person name="Kretz C.B."/>
            <person name="Kamiya H."/>
            <person name="MacNeil J.R."/>
            <person name="Whaley M.J."/>
            <person name="Blain A."/>
            <person name="Antwi M."/>
            <person name="Dorsinville M."/>
            <person name="Pacilli M."/>
            <person name="Smith S."/>
            <person name="Civen R."/>
            <person name="Ngo V."/>
            <person name="Winter K."/>
            <person name="Harriman K."/>
            <person name="Wang X."/>
            <person name="Bowen V.B."/>
            <person name="Patel M."/>
            <person name="Martin S."/>
            <person name="Misegades L."/>
            <person name="Meyer S.A."/>
        </authorList>
    </citation>
    <scope>NUCLEOTIDE SEQUENCE [LARGE SCALE GENOMIC DNA]</scope>
    <source>
        <strain evidence="7 10">M26503</strain>
    </source>
</reference>
<organism evidence="5 9">
    <name type="scientific">Neisseria meningitidis</name>
    <dbReference type="NCBI Taxonomy" id="487"/>
    <lineage>
        <taxon>Bacteria</taxon>
        <taxon>Pseudomonadati</taxon>
        <taxon>Pseudomonadota</taxon>
        <taxon>Betaproteobacteria</taxon>
        <taxon>Neisseriales</taxon>
        <taxon>Neisseriaceae</taxon>
        <taxon>Neisseria</taxon>
    </lineage>
</organism>
<accession>A0AAC9CSZ4</accession>
<dbReference type="InterPro" id="IPR003812">
    <property type="entry name" value="Fido"/>
</dbReference>
<feature type="binding site" evidence="1">
    <location>
        <begin position="202"/>
        <end position="208"/>
    </location>
    <ligand>
        <name>ATP</name>
        <dbReference type="ChEBI" id="CHEBI:30616"/>
    </ligand>
</feature>
<evidence type="ECO:0000313" key="6">
    <source>
        <dbReference type="EMBL" id="CWQ08738.1"/>
    </source>
</evidence>
<dbReference type="EMBL" id="CP012393">
    <property type="protein sequence ID" value="ANW91863.1"/>
    <property type="molecule type" value="Genomic_DNA"/>
</dbReference>
<dbReference type="PANTHER" id="PTHR13504:SF35">
    <property type="entry name" value="PROTEIN ADENYLYLTRANSFERASE SOFIC"/>
    <property type="match status" value="1"/>
</dbReference>
<evidence type="ECO:0000256" key="3">
    <source>
        <dbReference type="PIRSR" id="PIRSR640198-2"/>
    </source>
</evidence>